<evidence type="ECO:0000256" key="11">
    <source>
        <dbReference type="ARBA" id="ARBA00023288"/>
    </source>
</evidence>
<dbReference type="InterPro" id="IPR001708">
    <property type="entry name" value="YidC/ALB3/OXA1/COX18"/>
</dbReference>
<dbReference type="RefSeq" id="WP_284240778.1">
    <property type="nucleotide sequence ID" value="NZ_BSSQ01000016.1"/>
</dbReference>
<dbReference type="InterPro" id="IPR047196">
    <property type="entry name" value="YidC_ALB_C"/>
</dbReference>
<evidence type="ECO:0000256" key="6">
    <source>
        <dbReference type="ARBA" id="ARBA00022927"/>
    </source>
</evidence>
<evidence type="ECO:0000313" key="14">
    <source>
        <dbReference type="EMBL" id="GLX70021.1"/>
    </source>
</evidence>
<evidence type="ECO:0000256" key="2">
    <source>
        <dbReference type="ARBA" id="ARBA00022448"/>
    </source>
</evidence>
<dbReference type="InterPro" id="IPR023060">
    <property type="entry name" value="YidC/YidC1/YidC2_Firmicutes"/>
</dbReference>
<keyword evidence="7 12" id="KW-1133">Transmembrane helix</keyword>
<comment type="similarity">
    <text evidence="12">Belongs to the OXA1/ALB3/YidC family. Type 2 subfamily.</text>
</comment>
<evidence type="ECO:0000256" key="5">
    <source>
        <dbReference type="ARBA" id="ARBA00022729"/>
    </source>
</evidence>
<comment type="caution">
    <text evidence="14">The sequence shown here is derived from an EMBL/GenBank/DDBJ whole genome shotgun (WGS) entry which is preliminary data.</text>
</comment>
<keyword evidence="6 12" id="KW-0653">Protein transport</keyword>
<gene>
    <name evidence="14" type="primary">yidC1</name>
    <name evidence="12" type="synonym">yidC</name>
    <name evidence="14" type="ORF">MU1_43670</name>
</gene>
<feature type="domain" description="Membrane insertase YidC/Oxa/ALB C-terminal" evidence="13">
    <location>
        <begin position="68"/>
        <end position="254"/>
    </location>
</feature>
<evidence type="ECO:0000256" key="7">
    <source>
        <dbReference type="ARBA" id="ARBA00022989"/>
    </source>
</evidence>
<dbReference type="HAMAP" id="MF_01811">
    <property type="entry name" value="YidC_type2"/>
    <property type="match status" value="1"/>
</dbReference>
<keyword evidence="2 12" id="KW-0813">Transport</keyword>
<organism evidence="14 15">
    <name type="scientific">Paenibacillus glycanilyticus</name>
    <dbReference type="NCBI Taxonomy" id="126569"/>
    <lineage>
        <taxon>Bacteria</taxon>
        <taxon>Bacillati</taxon>
        <taxon>Bacillota</taxon>
        <taxon>Bacilli</taxon>
        <taxon>Bacillales</taxon>
        <taxon>Paenibacillaceae</taxon>
        <taxon>Paenibacillus</taxon>
    </lineage>
</organism>
<keyword evidence="15" id="KW-1185">Reference proteome</keyword>
<evidence type="ECO:0000256" key="10">
    <source>
        <dbReference type="ARBA" id="ARBA00023186"/>
    </source>
</evidence>
<proteinExistence type="inferred from homology"/>
<comment type="subcellular location">
    <subcellularLocation>
        <location evidence="1 12">Cell membrane</location>
        <topology evidence="1 12">Multi-pass membrane protein</topology>
    </subcellularLocation>
</comment>
<reference evidence="14 15" key="1">
    <citation type="submission" date="2023-03" db="EMBL/GenBank/DDBJ databases">
        <title>Draft genome sequence of the bacteria which degrade cell wall of Tricholomamatutake.</title>
        <authorList>
            <person name="Konishi Y."/>
            <person name="Fukuta Y."/>
            <person name="Shirasaka N."/>
        </authorList>
    </citation>
    <scope>NUCLEOTIDE SEQUENCE [LARGE SCALE GENOMIC DNA]</scope>
    <source>
        <strain evidence="15">mu1</strain>
    </source>
</reference>
<feature type="transmembrane region" description="Helical" evidence="12">
    <location>
        <begin position="175"/>
        <end position="196"/>
    </location>
</feature>
<protein>
    <recommendedName>
        <fullName evidence="12">Membrane protein insertase YidC</fullName>
    </recommendedName>
    <alternativeName>
        <fullName evidence="12">Foldase YidC</fullName>
    </alternativeName>
    <alternativeName>
        <fullName evidence="12">Membrane integrase YidC</fullName>
    </alternativeName>
    <alternativeName>
        <fullName evidence="12">Membrane protein YidC</fullName>
    </alternativeName>
</protein>
<evidence type="ECO:0000256" key="8">
    <source>
        <dbReference type="ARBA" id="ARBA00023136"/>
    </source>
</evidence>
<evidence type="ECO:0000256" key="4">
    <source>
        <dbReference type="ARBA" id="ARBA00022692"/>
    </source>
</evidence>
<name>A0ABQ6GGE7_9BACL</name>
<keyword evidence="4 12" id="KW-0812">Transmembrane</keyword>
<dbReference type="InterPro" id="IPR028055">
    <property type="entry name" value="YidC/Oxa/ALB_C"/>
</dbReference>
<comment type="function">
    <text evidence="12">Required for the insertion and/or proper folding and/or complex formation of integral membrane proteins into the membrane. Involved in integration of membrane proteins that insert both dependently and independently of the Sec translocase complex, as well as at least some lipoproteins.</text>
</comment>
<dbReference type="PANTHER" id="PTHR12428:SF65">
    <property type="entry name" value="CYTOCHROME C OXIDASE ASSEMBLY PROTEIN COX18, MITOCHONDRIAL"/>
    <property type="match status" value="1"/>
</dbReference>
<dbReference type="Pfam" id="PF02096">
    <property type="entry name" value="60KD_IMP"/>
    <property type="match status" value="1"/>
</dbReference>
<feature type="transmembrane region" description="Helical" evidence="12">
    <location>
        <begin position="142"/>
        <end position="163"/>
    </location>
</feature>
<dbReference type="Proteomes" id="UP001157114">
    <property type="component" value="Unassembled WGS sequence"/>
</dbReference>
<dbReference type="PANTHER" id="PTHR12428">
    <property type="entry name" value="OXA1"/>
    <property type="match status" value="1"/>
</dbReference>
<keyword evidence="8 12" id="KW-0472">Membrane</keyword>
<evidence type="ECO:0000256" key="12">
    <source>
        <dbReference type="HAMAP-Rule" id="MF_01811"/>
    </source>
</evidence>
<feature type="transmembrane region" description="Helical" evidence="12">
    <location>
        <begin position="57"/>
        <end position="88"/>
    </location>
</feature>
<dbReference type="PRINTS" id="PR00701">
    <property type="entry name" value="60KDINNERMP"/>
</dbReference>
<keyword evidence="9" id="KW-0564">Palmitate</keyword>
<evidence type="ECO:0000256" key="1">
    <source>
        <dbReference type="ARBA" id="ARBA00004651"/>
    </source>
</evidence>
<keyword evidence="11" id="KW-0449">Lipoprotein</keyword>
<dbReference type="CDD" id="cd20070">
    <property type="entry name" value="5TM_YidC_Alb3"/>
    <property type="match status" value="1"/>
</dbReference>
<evidence type="ECO:0000256" key="9">
    <source>
        <dbReference type="ARBA" id="ARBA00023139"/>
    </source>
</evidence>
<dbReference type="NCBIfam" id="TIGR03592">
    <property type="entry name" value="yidC_oxa1_cterm"/>
    <property type="match status" value="1"/>
</dbReference>
<evidence type="ECO:0000256" key="3">
    <source>
        <dbReference type="ARBA" id="ARBA00022475"/>
    </source>
</evidence>
<evidence type="ECO:0000259" key="13">
    <source>
        <dbReference type="Pfam" id="PF02096"/>
    </source>
</evidence>
<keyword evidence="3 12" id="KW-1003">Cell membrane</keyword>
<accession>A0ABQ6GGE7</accession>
<keyword evidence="10 12" id="KW-0143">Chaperone</keyword>
<evidence type="ECO:0000313" key="15">
    <source>
        <dbReference type="Proteomes" id="UP001157114"/>
    </source>
</evidence>
<keyword evidence="5 12" id="KW-0732">Signal</keyword>
<dbReference type="EMBL" id="BSSQ01000016">
    <property type="protein sequence ID" value="GLX70021.1"/>
    <property type="molecule type" value="Genomic_DNA"/>
</dbReference>
<sequence length="274" mass="30447">MGTHTNNAFTAFTKKYRILAAIAILVIVSGCGAQGTIDSDTPGFFNHYVVFPFSYLIQHIASFFGGSYGIAVIIMTLLVRIVLLPLMLRQYKGQQGMKQKMSLIQPELNKIKEKYKEKTPENQAKLQKETMELYSKHQFNPMAIGCLPMLIQMPILTGLYYAIKMTPELAQHSFLWFQLGTPDHVLPFLAAAIYYVQFRVSQIGVDAAQKKQMAVMGLLSPVMMGIFSFSAPAAVPLYWVVGGVFMIVQTLVSKRLYPTLPATPVADTPAVPAK</sequence>
<feature type="transmembrane region" description="Helical" evidence="12">
    <location>
        <begin position="217"/>
        <end position="241"/>
    </location>
</feature>